<comment type="caution">
    <text evidence="2">The sequence shown here is derived from an EMBL/GenBank/DDBJ whole genome shotgun (WGS) entry which is preliminary data.</text>
</comment>
<dbReference type="Pfam" id="PF04183">
    <property type="entry name" value="IucA_IucC"/>
    <property type="match status" value="1"/>
</dbReference>
<dbReference type="AlphaFoldDB" id="A0A8H7TIR1"/>
<evidence type="ECO:0000313" key="3">
    <source>
        <dbReference type="Proteomes" id="UP000664132"/>
    </source>
</evidence>
<evidence type="ECO:0000259" key="1">
    <source>
        <dbReference type="Pfam" id="PF04183"/>
    </source>
</evidence>
<evidence type="ECO:0000313" key="2">
    <source>
        <dbReference type="EMBL" id="KAG4420337.1"/>
    </source>
</evidence>
<reference evidence="2" key="1">
    <citation type="submission" date="2021-02" db="EMBL/GenBank/DDBJ databases">
        <title>Genome sequence Cadophora malorum strain M34.</title>
        <authorList>
            <person name="Stefanovic E."/>
            <person name="Vu D."/>
            <person name="Scully C."/>
            <person name="Dijksterhuis J."/>
            <person name="Roader J."/>
            <person name="Houbraken J."/>
        </authorList>
    </citation>
    <scope>NUCLEOTIDE SEQUENCE</scope>
    <source>
        <strain evidence="2">M34</strain>
    </source>
</reference>
<proteinExistence type="predicted"/>
<dbReference type="PANTHER" id="PTHR34384">
    <property type="entry name" value="L-2,3-DIAMINOPROPANOATE--CITRATE LIGASE"/>
    <property type="match status" value="1"/>
</dbReference>
<dbReference type="PANTHER" id="PTHR34384:SF5">
    <property type="entry name" value="L-2,3-DIAMINOPROPANOATE--CITRATE LIGASE"/>
    <property type="match status" value="1"/>
</dbReference>
<gene>
    <name evidence="2" type="ORF">IFR04_006543</name>
</gene>
<dbReference type="InterPro" id="IPR007310">
    <property type="entry name" value="Aerobactin_biosyn_IucA/IucC_N"/>
</dbReference>
<dbReference type="EMBL" id="JAFJYH010000086">
    <property type="protein sequence ID" value="KAG4420337.1"/>
    <property type="molecule type" value="Genomic_DNA"/>
</dbReference>
<dbReference type="Proteomes" id="UP000664132">
    <property type="component" value="Unassembled WGS sequence"/>
</dbReference>
<accession>A0A8H7TIR1</accession>
<dbReference type="GO" id="GO:0019290">
    <property type="term" value="P:siderophore biosynthetic process"/>
    <property type="evidence" value="ECO:0007669"/>
    <property type="project" value="InterPro"/>
</dbReference>
<dbReference type="InterPro" id="IPR037455">
    <property type="entry name" value="LucA/IucC-like"/>
</dbReference>
<keyword evidence="3" id="KW-1185">Reference proteome</keyword>
<dbReference type="OrthoDB" id="2117718at2759"/>
<feature type="domain" description="Aerobactin siderophore biosynthesis IucA/IucC N-terminal" evidence="1">
    <location>
        <begin position="11"/>
        <end position="146"/>
    </location>
</feature>
<name>A0A8H7TIR1_9HELO</name>
<sequence>MDEAIVAAEVDDDRVILPVHELQLSNVLDIFPEAQILPQITTGRPQSSLRTISVTSPDFCSKIPLPIKVPSIVRTIRPWAIIIGHRLEPVLQVVERAVQDFGGSLIIARELAAAASESEHLGCIIRESTESIAARTGDRVIVCAAIRCDMGRRLRQDFSVEAVLQTLV</sequence>
<protein>
    <recommendedName>
        <fullName evidence="1">Aerobactin siderophore biosynthesis IucA/IucC N-terminal domain-containing protein</fullName>
    </recommendedName>
</protein>
<organism evidence="2 3">
    <name type="scientific">Cadophora malorum</name>
    <dbReference type="NCBI Taxonomy" id="108018"/>
    <lineage>
        <taxon>Eukaryota</taxon>
        <taxon>Fungi</taxon>
        <taxon>Dikarya</taxon>
        <taxon>Ascomycota</taxon>
        <taxon>Pezizomycotina</taxon>
        <taxon>Leotiomycetes</taxon>
        <taxon>Helotiales</taxon>
        <taxon>Ploettnerulaceae</taxon>
        <taxon>Cadophora</taxon>
    </lineage>
</organism>